<evidence type="ECO:0000256" key="11">
    <source>
        <dbReference type="SAM" id="Phobius"/>
    </source>
</evidence>
<gene>
    <name evidence="13" type="ORF">FOKN1_0174</name>
</gene>
<feature type="transmembrane region" description="Helical" evidence="11">
    <location>
        <begin position="6"/>
        <end position="25"/>
    </location>
</feature>
<keyword evidence="6 11" id="KW-0812">Transmembrane</keyword>
<accession>A0A1Z4VMJ8</accession>
<keyword evidence="4" id="KW-0488">Methylation</keyword>
<evidence type="ECO:0000256" key="5">
    <source>
        <dbReference type="ARBA" id="ARBA00022519"/>
    </source>
</evidence>
<dbReference type="InterPro" id="IPR012902">
    <property type="entry name" value="N_methyl_site"/>
</dbReference>
<keyword evidence="14" id="KW-1185">Reference proteome</keyword>
<evidence type="ECO:0000256" key="2">
    <source>
        <dbReference type="ARBA" id="ARBA00021549"/>
    </source>
</evidence>
<dbReference type="AlphaFoldDB" id="A0A1Z4VMJ8"/>
<evidence type="ECO:0000256" key="6">
    <source>
        <dbReference type="ARBA" id="ARBA00022692"/>
    </source>
</evidence>
<dbReference type="Pfam" id="PF12019">
    <property type="entry name" value="GspH"/>
    <property type="match status" value="1"/>
</dbReference>
<evidence type="ECO:0000313" key="13">
    <source>
        <dbReference type="EMBL" id="BAZ92578.1"/>
    </source>
</evidence>
<dbReference type="Pfam" id="PF07963">
    <property type="entry name" value="N_methyl"/>
    <property type="match status" value="1"/>
</dbReference>
<dbReference type="GO" id="GO:0005886">
    <property type="term" value="C:plasma membrane"/>
    <property type="evidence" value="ECO:0007669"/>
    <property type="project" value="UniProtKB-SubCell"/>
</dbReference>
<dbReference type="KEGG" id="ttc:FOKN1_0174"/>
<keyword evidence="7 11" id="KW-1133">Transmembrane helix</keyword>
<comment type="subcellular location">
    <subcellularLocation>
        <location evidence="1">Cell inner membrane</location>
        <topology evidence="1">Single-pass membrane protein</topology>
    </subcellularLocation>
</comment>
<dbReference type="NCBIfam" id="TIGR02532">
    <property type="entry name" value="IV_pilin_GFxxxE"/>
    <property type="match status" value="1"/>
</dbReference>
<evidence type="ECO:0000256" key="8">
    <source>
        <dbReference type="ARBA" id="ARBA00023136"/>
    </source>
</evidence>
<dbReference type="GO" id="GO:0015627">
    <property type="term" value="C:type II protein secretion system complex"/>
    <property type="evidence" value="ECO:0007669"/>
    <property type="project" value="InterPro"/>
</dbReference>
<dbReference type="SUPFAM" id="SSF54523">
    <property type="entry name" value="Pili subunits"/>
    <property type="match status" value="1"/>
</dbReference>
<evidence type="ECO:0000256" key="1">
    <source>
        <dbReference type="ARBA" id="ARBA00004377"/>
    </source>
</evidence>
<evidence type="ECO:0000259" key="12">
    <source>
        <dbReference type="Pfam" id="PF12019"/>
    </source>
</evidence>
<evidence type="ECO:0000313" key="14">
    <source>
        <dbReference type="Proteomes" id="UP000218765"/>
    </source>
</evidence>
<dbReference type="Proteomes" id="UP000218765">
    <property type="component" value="Chromosome"/>
</dbReference>
<keyword evidence="3" id="KW-1003">Cell membrane</keyword>
<evidence type="ECO:0000256" key="4">
    <source>
        <dbReference type="ARBA" id="ARBA00022481"/>
    </source>
</evidence>
<dbReference type="EMBL" id="AP018052">
    <property type="protein sequence ID" value="BAZ92578.1"/>
    <property type="molecule type" value="Genomic_DNA"/>
</dbReference>
<comment type="similarity">
    <text evidence="9">Belongs to the GSP H family.</text>
</comment>
<protein>
    <recommendedName>
        <fullName evidence="2">Type II secretion system protein H</fullName>
    </recommendedName>
    <alternativeName>
        <fullName evidence="10">General secretion pathway protein H</fullName>
    </alternativeName>
</protein>
<dbReference type="GO" id="GO:0015628">
    <property type="term" value="P:protein secretion by the type II secretion system"/>
    <property type="evidence" value="ECO:0007669"/>
    <property type="project" value="InterPro"/>
</dbReference>
<dbReference type="InterPro" id="IPR045584">
    <property type="entry name" value="Pilin-like"/>
</dbReference>
<feature type="domain" description="General secretion pathway GspH" evidence="12">
    <location>
        <begin position="39"/>
        <end position="138"/>
    </location>
</feature>
<reference evidence="13 14" key="1">
    <citation type="submission" date="2017-05" db="EMBL/GenBank/DDBJ databases">
        <title>Thiocyanate degradation by Thiohalobacter thiocyanaticus FOKN1.</title>
        <authorList>
            <person name="Oshiki M."/>
            <person name="Fukushima T."/>
            <person name="Kawano S."/>
            <person name="Nakagawa J."/>
        </authorList>
    </citation>
    <scope>NUCLEOTIDE SEQUENCE [LARGE SCALE GENOMIC DNA]</scope>
    <source>
        <strain evidence="13 14">FOKN1</strain>
    </source>
</reference>
<evidence type="ECO:0000256" key="10">
    <source>
        <dbReference type="ARBA" id="ARBA00030775"/>
    </source>
</evidence>
<sequence length="147" mass="15227">MRQQGFTLVELIVVMLVMAVLAAYVGTRWSFGDATVSVQAEQLARDLRHTQMLAMQQGRTLRLEATGSGYRVTDGASVITDPATQQNFIQTLDNGVSLGGGSIEFDSLGRPLSSGSLASAAVGFSLSGSSDTAAVTVAPVTGFVSGP</sequence>
<keyword evidence="5" id="KW-0997">Cell inner membrane</keyword>
<proteinExistence type="inferred from homology"/>
<evidence type="ECO:0000256" key="3">
    <source>
        <dbReference type="ARBA" id="ARBA00022475"/>
    </source>
</evidence>
<organism evidence="13 14">
    <name type="scientific">Thiohalobacter thiocyanaticus</name>
    <dbReference type="NCBI Taxonomy" id="585455"/>
    <lineage>
        <taxon>Bacteria</taxon>
        <taxon>Pseudomonadati</taxon>
        <taxon>Pseudomonadota</taxon>
        <taxon>Gammaproteobacteria</taxon>
        <taxon>Thiohalobacterales</taxon>
        <taxon>Thiohalobacteraceae</taxon>
        <taxon>Thiohalobacter</taxon>
    </lineage>
</organism>
<dbReference type="OrthoDB" id="5873580at2"/>
<evidence type="ECO:0000256" key="9">
    <source>
        <dbReference type="ARBA" id="ARBA00025772"/>
    </source>
</evidence>
<dbReference type="RefSeq" id="WP_096363803.1">
    <property type="nucleotide sequence ID" value="NZ_AP018052.1"/>
</dbReference>
<dbReference type="InterPro" id="IPR022346">
    <property type="entry name" value="T2SS_GspH"/>
</dbReference>
<evidence type="ECO:0000256" key="7">
    <source>
        <dbReference type="ARBA" id="ARBA00022989"/>
    </source>
</evidence>
<dbReference type="Gene3D" id="3.30.700.10">
    <property type="entry name" value="Glycoprotein, Type 4 Pilin"/>
    <property type="match status" value="1"/>
</dbReference>
<name>A0A1Z4VMJ8_9GAMM</name>
<keyword evidence="8 11" id="KW-0472">Membrane</keyword>